<feature type="compositionally biased region" description="Low complexity" evidence="1">
    <location>
        <begin position="605"/>
        <end position="615"/>
    </location>
</feature>
<proteinExistence type="predicted"/>
<feature type="domain" description="SAP" evidence="2">
    <location>
        <begin position="10"/>
        <end position="44"/>
    </location>
</feature>
<dbReference type="PANTHER" id="PTHR47031:SF3">
    <property type="entry name" value="SAP DOMAIN-CONTAINING PROTEIN"/>
    <property type="match status" value="1"/>
</dbReference>
<evidence type="ECO:0000313" key="4">
    <source>
        <dbReference type="Proteomes" id="UP000815325"/>
    </source>
</evidence>
<dbReference type="CDD" id="cd12432">
    <property type="entry name" value="RRM_ACINU"/>
    <property type="match status" value="1"/>
</dbReference>
<gene>
    <name evidence="3" type="ORF">DUNSADRAFT_13981</name>
</gene>
<comment type="caution">
    <text evidence="3">The sequence shown here is derived from an EMBL/GenBank/DDBJ whole genome shotgun (WGS) entry which is preliminary data.</text>
</comment>
<feature type="region of interest" description="Disordered" evidence="1">
    <location>
        <begin position="489"/>
        <end position="615"/>
    </location>
</feature>
<feature type="compositionally biased region" description="Low complexity" evidence="1">
    <location>
        <begin position="327"/>
        <end position="338"/>
    </location>
</feature>
<dbReference type="SMART" id="SM00513">
    <property type="entry name" value="SAP"/>
    <property type="match status" value="1"/>
</dbReference>
<feature type="region of interest" description="Disordered" evidence="1">
    <location>
        <begin position="379"/>
        <end position="411"/>
    </location>
</feature>
<dbReference type="PANTHER" id="PTHR47031">
    <property type="entry name" value="SAP DNA-BINDING DOMAIN-CONTAINING PROTEIN"/>
    <property type="match status" value="1"/>
</dbReference>
<dbReference type="Pfam" id="PF02037">
    <property type="entry name" value="SAP"/>
    <property type="match status" value="1"/>
</dbReference>
<dbReference type="InterPro" id="IPR003034">
    <property type="entry name" value="SAP_dom"/>
</dbReference>
<feature type="compositionally biased region" description="Basic and acidic residues" evidence="1">
    <location>
        <begin position="170"/>
        <end position="185"/>
    </location>
</feature>
<feature type="compositionally biased region" description="Basic and acidic residues" evidence="1">
    <location>
        <begin position="153"/>
        <end position="162"/>
    </location>
</feature>
<reference evidence="3" key="1">
    <citation type="submission" date="2017-08" db="EMBL/GenBank/DDBJ databases">
        <authorList>
            <person name="Polle J.E."/>
            <person name="Barry K."/>
            <person name="Cushman J."/>
            <person name="Schmutz J."/>
            <person name="Tran D."/>
            <person name="Hathwaick L.T."/>
            <person name="Yim W.C."/>
            <person name="Jenkins J."/>
            <person name="Mckie-Krisberg Z.M."/>
            <person name="Prochnik S."/>
            <person name="Lindquist E."/>
            <person name="Dockter R.B."/>
            <person name="Adam C."/>
            <person name="Molina H."/>
            <person name="Bunkerborg J."/>
            <person name="Jin E."/>
            <person name="Buchheim M."/>
            <person name="Magnuson J."/>
        </authorList>
    </citation>
    <scope>NUCLEOTIDE SEQUENCE</scope>
    <source>
        <strain evidence="3">CCAP 19/18</strain>
    </source>
</reference>
<feature type="region of interest" description="Disordered" evidence="1">
    <location>
        <begin position="42"/>
        <end position="361"/>
    </location>
</feature>
<dbReference type="InterPro" id="IPR034257">
    <property type="entry name" value="Acinus_RRM"/>
</dbReference>
<keyword evidence="4" id="KW-1185">Reference proteome</keyword>
<organism evidence="3 4">
    <name type="scientific">Dunaliella salina</name>
    <name type="common">Green alga</name>
    <name type="synonym">Protococcus salinus</name>
    <dbReference type="NCBI Taxonomy" id="3046"/>
    <lineage>
        <taxon>Eukaryota</taxon>
        <taxon>Viridiplantae</taxon>
        <taxon>Chlorophyta</taxon>
        <taxon>core chlorophytes</taxon>
        <taxon>Chlorophyceae</taxon>
        <taxon>CS clade</taxon>
        <taxon>Chlamydomonadales</taxon>
        <taxon>Dunaliellaceae</taxon>
        <taxon>Dunaliella</taxon>
    </lineage>
</organism>
<dbReference type="Gene3D" id="1.10.720.30">
    <property type="entry name" value="SAP domain"/>
    <property type="match status" value="1"/>
</dbReference>
<evidence type="ECO:0000259" key="2">
    <source>
        <dbReference type="PROSITE" id="PS50800"/>
    </source>
</evidence>
<dbReference type="InterPro" id="IPR036361">
    <property type="entry name" value="SAP_dom_sf"/>
</dbReference>
<evidence type="ECO:0000313" key="3">
    <source>
        <dbReference type="EMBL" id="KAF5830833.1"/>
    </source>
</evidence>
<feature type="compositionally biased region" description="Basic and acidic residues" evidence="1">
    <location>
        <begin position="545"/>
        <end position="568"/>
    </location>
</feature>
<dbReference type="SUPFAM" id="SSF68906">
    <property type="entry name" value="SAP domain"/>
    <property type="match status" value="1"/>
</dbReference>
<dbReference type="PROSITE" id="PS50800">
    <property type="entry name" value="SAP"/>
    <property type="match status" value="1"/>
</dbReference>
<feature type="compositionally biased region" description="Basic and acidic residues" evidence="1">
    <location>
        <begin position="580"/>
        <end position="600"/>
    </location>
</feature>
<dbReference type="Proteomes" id="UP000815325">
    <property type="component" value="Unassembled WGS sequence"/>
</dbReference>
<evidence type="ECO:0000256" key="1">
    <source>
        <dbReference type="SAM" id="MobiDB-lite"/>
    </source>
</evidence>
<feature type="compositionally biased region" description="Low complexity" evidence="1">
    <location>
        <begin position="569"/>
        <end position="579"/>
    </location>
</feature>
<name>A0ABQ7G8A1_DUNSA</name>
<accession>A0ABQ7G8A1</accession>
<feature type="compositionally biased region" description="Acidic residues" evidence="1">
    <location>
        <begin position="534"/>
        <end position="544"/>
    </location>
</feature>
<sequence>MSGPDEEKWVDSLKVNDLKEELKKRGQPTNGLKAQLAQRLKELLQAGAKEDTAGNGEQGKQQDPEPAAEPASAEPSAAQHGEESRQTAEEGHKPASGDGAPSPAPPSSGKPEHVVQAGKEQQEQQQQQAEEEPAKPASPPAQQHEPEQSEGPSNKEKHEASKPIDGQQEEQGKEKQKGNEKEEKQTAAPAQQQNVEALDYDQEEEQPATAMPEPEPQPQPAAQSGQAGQQEQSDLSGEPASTPGHRHSKKSEGQPPADQTASTDAEQQRRQQKTPASTDSAPAKRKRAPIPLYQPRDKQSPREPAGSQQQQEQHQDEGPPSSSAKRQSQQQQQQQPQQGDTKAAANPQHTDGGRASRAAAANGARPGCAAAAAAAAAAGRGSTKSRGAMELGADKKEASTAGGTQPGAGVLEEDAPLLDTCALLISNLVRPFTDGQFRELIQRTGSVEGMWMAKMKRALHGIKWPPGTNKLLAVSPLAEDVAKISIAEKKEPSEVAPASVQTPRSRAAQQQPQQQQQQPAPASTAGKKRKAEAEVDIVDVEGVPEPERRKVEAAKRQLEAAIREEQRQEAAAAAAAAAAADKKGASEAEAARRTKPETPKESGWASFAAAKAAMV</sequence>
<feature type="compositionally biased region" description="Low complexity" evidence="1">
    <location>
        <begin position="379"/>
        <end position="388"/>
    </location>
</feature>
<protein>
    <recommendedName>
        <fullName evidence="2">SAP domain-containing protein</fullName>
    </recommendedName>
</protein>
<feature type="compositionally biased region" description="Low complexity" evidence="1">
    <location>
        <begin position="501"/>
        <end position="525"/>
    </location>
</feature>
<feature type="compositionally biased region" description="Low complexity" evidence="1">
    <location>
        <begin position="64"/>
        <end position="78"/>
    </location>
</feature>
<dbReference type="EMBL" id="MU070002">
    <property type="protein sequence ID" value="KAF5830833.1"/>
    <property type="molecule type" value="Genomic_DNA"/>
</dbReference>
<feature type="compositionally biased region" description="Low complexity" evidence="1">
    <location>
        <begin position="116"/>
        <end position="128"/>
    </location>
</feature>
<feature type="compositionally biased region" description="Low complexity" evidence="1">
    <location>
        <begin position="220"/>
        <end position="232"/>
    </location>
</feature>
<feature type="compositionally biased region" description="Basic and acidic residues" evidence="1">
    <location>
        <begin position="80"/>
        <end position="95"/>
    </location>
</feature>